<dbReference type="AlphaFoldDB" id="A0A6J7KF36"/>
<dbReference type="SUPFAM" id="SSF54211">
    <property type="entry name" value="Ribosomal protein S5 domain 2-like"/>
    <property type="match status" value="1"/>
</dbReference>
<dbReference type="EMBL" id="CAFBNN010000084">
    <property type="protein sequence ID" value="CAB4954177.1"/>
    <property type="molecule type" value="Genomic_DNA"/>
</dbReference>
<dbReference type="Pfam" id="PF13541">
    <property type="entry name" value="ChlI"/>
    <property type="match status" value="1"/>
</dbReference>
<name>A0A6J7KF36_9ZZZZ</name>
<reference evidence="1" key="1">
    <citation type="submission" date="2020-05" db="EMBL/GenBank/DDBJ databases">
        <authorList>
            <person name="Chiriac C."/>
            <person name="Salcher M."/>
            <person name="Ghai R."/>
            <person name="Kavagutti S V."/>
        </authorList>
    </citation>
    <scope>NUCLEOTIDE SEQUENCE</scope>
</reference>
<proteinExistence type="predicted"/>
<evidence type="ECO:0000313" key="1">
    <source>
        <dbReference type="EMBL" id="CAB4954177.1"/>
    </source>
</evidence>
<protein>
    <submittedName>
        <fullName evidence="1">Unannotated protein</fullName>
    </submittedName>
</protein>
<sequence length="71" mass="7464">MALPADLVAIGEVGLAGEIRKVTGITQRVQEAARLGFKRAIVPVGSDLKIAGIEILEAARVEQAISKVKIN</sequence>
<dbReference type="InterPro" id="IPR014721">
    <property type="entry name" value="Ribsml_uS5_D2-typ_fold_subgr"/>
</dbReference>
<gene>
    <name evidence="1" type="ORF">UFOPK3797_00696</name>
</gene>
<accession>A0A6J7KF36</accession>
<organism evidence="1">
    <name type="scientific">freshwater metagenome</name>
    <dbReference type="NCBI Taxonomy" id="449393"/>
    <lineage>
        <taxon>unclassified sequences</taxon>
        <taxon>metagenomes</taxon>
        <taxon>ecological metagenomes</taxon>
    </lineage>
</organism>
<dbReference type="Gene3D" id="3.30.230.10">
    <property type="match status" value="1"/>
</dbReference>
<dbReference type="InterPro" id="IPR020568">
    <property type="entry name" value="Ribosomal_Su5_D2-typ_SF"/>
</dbReference>